<dbReference type="EMBL" id="JAAAIM010000999">
    <property type="protein sequence ID" value="KAG0282809.1"/>
    <property type="molecule type" value="Genomic_DNA"/>
</dbReference>
<evidence type="ECO:0000313" key="1">
    <source>
        <dbReference type="EMBL" id="KAG0282809.1"/>
    </source>
</evidence>
<evidence type="ECO:0008006" key="3">
    <source>
        <dbReference type="Google" id="ProtNLM"/>
    </source>
</evidence>
<name>A0ABQ7JPZ9_9FUNG</name>
<protein>
    <recommendedName>
        <fullName evidence="3">Extracellular membrane protein CFEM domain-containing protein</fullName>
    </recommendedName>
</protein>
<sequence length="115" mass="11757">MQCIVASRVKQVPACEGINSTPRTSNSNMTSKEVKCHCGAADSDAWISSCTKPDICDNFMATVLRSAYGEIKIACMSAGVSSSSDASTVSSSLTSKNGVVAGVAVAITTVFGALL</sequence>
<proteinExistence type="predicted"/>
<evidence type="ECO:0000313" key="2">
    <source>
        <dbReference type="Proteomes" id="UP001194696"/>
    </source>
</evidence>
<accession>A0ABQ7JPZ9</accession>
<gene>
    <name evidence="1" type="ORF">BGZ96_012823</name>
</gene>
<dbReference type="Proteomes" id="UP001194696">
    <property type="component" value="Unassembled WGS sequence"/>
</dbReference>
<comment type="caution">
    <text evidence="1">The sequence shown here is derived from an EMBL/GenBank/DDBJ whole genome shotgun (WGS) entry which is preliminary data.</text>
</comment>
<keyword evidence="2" id="KW-1185">Reference proteome</keyword>
<reference evidence="1 2" key="1">
    <citation type="journal article" date="2020" name="Fungal Divers.">
        <title>Resolving the Mortierellaceae phylogeny through synthesis of multi-gene phylogenetics and phylogenomics.</title>
        <authorList>
            <person name="Vandepol N."/>
            <person name="Liber J."/>
            <person name="Desiro A."/>
            <person name="Na H."/>
            <person name="Kennedy M."/>
            <person name="Barry K."/>
            <person name="Grigoriev I.V."/>
            <person name="Miller A.N."/>
            <person name="O'Donnell K."/>
            <person name="Stajich J.E."/>
            <person name="Bonito G."/>
        </authorList>
    </citation>
    <scope>NUCLEOTIDE SEQUENCE [LARGE SCALE GENOMIC DNA]</scope>
    <source>
        <strain evidence="1 2">AD045</strain>
    </source>
</reference>
<organism evidence="1 2">
    <name type="scientific">Linnemannia gamsii</name>
    <dbReference type="NCBI Taxonomy" id="64522"/>
    <lineage>
        <taxon>Eukaryota</taxon>
        <taxon>Fungi</taxon>
        <taxon>Fungi incertae sedis</taxon>
        <taxon>Mucoromycota</taxon>
        <taxon>Mortierellomycotina</taxon>
        <taxon>Mortierellomycetes</taxon>
        <taxon>Mortierellales</taxon>
        <taxon>Mortierellaceae</taxon>
        <taxon>Linnemannia</taxon>
    </lineage>
</organism>